<dbReference type="AlphaFoldDB" id="A0A6A6T9P1"/>
<evidence type="ECO:0000256" key="1">
    <source>
        <dbReference type="SAM" id="MobiDB-lite"/>
    </source>
</evidence>
<keyword evidence="3" id="KW-1185">Reference proteome</keyword>
<reference evidence="2" key="1">
    <citation type="journal article" date="2020" name="Stud. Mycol.">
        <title>101 Dothideomycetes genomes: a test case for predicting lifestyles and emergence of pathogens.</title>
        <authorList>
            <person name="Haridas S."/>
            <person name="Albert R."/>
            <person name="Binder M."/>
            <person name="Bloem J."/>
            <person name="Labutti K."/>
            <person name="Salamov A."/>
            <person name="Andreopoulos B."/>
            <person name="Baker S."/>
            <person name="Barry K."/>
            <person name="Bills G."/>
            <person name="Bluhm B."/>
            <person name="Cannon C."/>
            <person name="Castanera R."/>
            <person name="Culley D."/>
            <person name="Daum C."/>
            <person name="Ezra D."/>
            <person name="Gonzalez J."/>
            <person name="Henrissat B."/>
            <person name="Kuo A."/>
            <person name="Liang C."/>
            <person name="Lipzen A."/>
            <person name="Lutzoni F."/>
            <person name="Magnuson J."/>
            <person name="Mondo S."/>
            <person name="Nolan M."/>
            <person name="Ohm R."/>
            <person name="Pangilinan J."/>
            <person name="Park H.-J."/>
            <person name="Ramirez L."/>
            <person name="Alfaro M."/>
            <person name="Sun H."/>
            <person name="Tritt A."/>
            <person name="Yoshinaga Y."/>
            <person name="Zwiers L.-H."/>
            <person name="Turgeon B."/>
            <person name="Goodwin S."/>
            <person name="Spatafora J."/>
            <person name="Crous P."/>
            <person name="Grigoriev I."/>
        </authorList>
    </citation>
    <scope>NUCLEOTIDE SEQUENCE</scope>
    <source>
        <strain evidence="2">CBS 122681</strain>
    </source>
</reference>
<sequence>MSTSSRYVHVWHNHCQSFGIPDNRPLGIFAIALGDKEVSVQRNSELQEALCRLETLGPDVAMTAIFQKGEQKVVMTITQRGEEIETRPEEVDGEGSDLQKIHEQLEPERKRRERTDVENILGQAKEQLKKAQQQVKTTHNQNEEARNQTEKAQKQMQEAQEQMQKTQNLMNAAQKNMKRAYEKMEKAQRRVLRKMARSGNNGTEGEESHSSSESEDESDSEDVSVEV</sequence>
<feature type="compositionally biased region" description="Basic and acidic residues" evidence="1">
    <location>
        <begin position="141"/>
        <end position="153"/>
    </location>
</feature>
<proteinExistence type="predicted"/>
<evidence type="ECO:0000313" key="2">
    <source>
        <dbReference type="EMBL" id="KAF2655653.1"/>
    </source>
</evidence>
<feature type="compositionally biased region" description="Low complexity" evidence="1">
    <location>
        <begin position="154"/>
        <end position="167"/>
    </location>
</feature>
<feature type="region of interest" description="Disordered" evidence="1">
    <location>
        <begin position="83"/>
        <end position="227"/>
    </location>
</feature>
<gene>
    <name evidence="2" type="ORF">K491DRAFT_678716</name>
</gene>
<accession>A0A6A6T9P1</accession>
<dbReference type="Proteomes" id="UP000799324">
    <property type="component" value="Unassembled WGS sequence"/>
</dbReference>
<dbReference type="EMBL" id="MU004346">
    <property type="protein sequence ID" value="KAF2655653.1"/>
    <property type="molecule type" value="Genomic_DNA"/>
</dbReference>
<feature type="compositionally biased region" description="Acidic residues" evidence="1">
    <location>
        <begin position="213"/>
        <end position="227"/>
    </location>
</feature>
<feature type="compositionally biased region" description="Basic and acidic residues" evidence="1">
    <location>
        <begin position="97"/>
        <end position="117"/>
    </location>
</feature>
<protein>
    <submittedName>
        <fullName evidence="2">Uncharacterized protein</fullName>
    </submittedName>
</protein>
<feature type="compositionally biased region" description="Basic and acidic residues" evidence="1">
    <location>
        <begin position="179"/>
        <end position="188"/>
    </location>
</feature>
<organism evidence="2 3">
    <name type="scientific">Lophiostoma macrostomum CBS 122681</name>
    <dbReference type="NCBI Taxonomy" id="1314788"/>
    <lineage>
        <taxon>Eukaryota</taxon>
        <taxon>Fungi</taxon>
        <taxon>Dikarya</taxon>
        <taxon>Ascomycota</taxon>
        <taxon>Pezizomycotina</taxon>
        <taxon>Dothideomycetes</taxon>
        <taxon>Pleosporomycetidae</taxon>
        <taxon>Pleosporales</taxon>
        <taxon>Lophiostomataceae</taxon>
        <taxon>Lophiostoma</taxon>
    </lineage>
</organism>
<evidence type="ECO:0000313" key="3">
    <source>
        <dbReference type="Proteomes" id="UP000799324"/>
    </source>
</evidence>
<name>A0A6A6T9P1_9PLEO</name>